<sequence length="94" mass="11004">MDELYNVRQKRRTSSIFILSYCYLHSFHHFHCAGSHYISGIQENKSLHEVHEAPVTPFTACIGNLYQLDPVCTVFVEKVPLEPTDMIFLHFEKF</sequence>
<name>A0A4Y2EIU1_ARAVE</name>
<gene>
    <name evidence="1" type="ORF">AVEN_224210_1</name>
</gene>
<evidence type="ECO:0000313" key="1">
    <source>
        <dbReference type="EMBL" id="GBM28159.1"/>
    </source>
</evidence>
<comment type="caution">
    <text evidence="1">The sequence shown here is derived from an EMBL/GenBank/DDBJ whole genome shotgun (WGS) entry which is preliminary data.</text>
</comment>
<protein>
    <submittedName>
        <fullName evidence="1">Uncharacterized protein</fullName>
    </submittedName>
</protein>
<proteinExistence type="predicted"/>
<dbReference type="AlphaFoldDB" id="A0A4Y2EIU1"/>
<evidence type="ECO:0000313" key="2">
    <source>
        <dbReference type="Proteomes" id="UP000499080"/>
    </source>
</evidence>
<dbReference type="EMBL" id="BGPR01000604">
    <property type="protein sequence ID" value="GBM28159.1"/>
    <property type="molecule type" value="Genomic_DNA"/>
</dbReference>
<accession>A0A4Y2EIU1</accession>
<keyword evidence="2" id="KW-1185">Reference proteome</keyword>
<organism evidence="1 2">
    <name type="scientific">Araneus ventricosus</name>
    <name type="common">Orbweaver spider</name>
    <name type="synonym">Epeira ventricosa</name>
    <dbReference type="NCBI Taxonomy" id="182803"/>
    <lineage>
        <taxon>Eukaryota</taxon>
        <taxon>Metazoa</taxon>
        <taxon>Ecdysozoa</taxon>
        <taxon>Arthropoda</taxon>
        <taxon>Chelicerata</taxon>
        <taxon>Arachnida</taxon>
        <taxon>Araneae</taxon>
        <taxon>Araneomorphae</taxon>
        <taxon>Entelegynae</taxon>
        <taxon>Araneoidea</taxon>
        <taxon>Araneidae</taxon>
        <taxon>Araneus</taxon>
    </lineage>
</organism>
<dbReference type="Proteomes" id="UP000499080">
    <property type="component" value="Unassembled WGS sequence"/>
</dbReference>
<reference evidence="1 2" key="1">
    <citation type="journal article" date="2019" name="Sci. Rep.">
        <title>Orb-weaving spider Araneus ventricosus genome elucidates the spidroin gene catalogue.</title>
        <authorList>
            <person name="Kono N."/>
            <person name="Nakamura H."/>
            <person name="Ohtoshi R."/>
            <person name="Moran D.A.P."/>
            <person name="Shinohara A."/>
            <person name="Yoshida Y."/>
            <person name="Fujiwara M."/>
            <person name="Mori M."/>
            <person name="Tomita M."/>
            <person name="Arakawa K."/>
        </authorList>
    </citation>
    <scope>NUCLEOTIDE SEQUENCE [LARGE SCALE GENOMIC DNA]</scope>
</reference>